<organism evidence="2">
    <name type="scientific">Tanacetum cinerariifolium</name>
    <name type="common">Dalmatian daisy</name>
    <name type="synonym">Chrysanthemum cinerariifolium</name>
    <dbReference type="NCBI Taxonomy" id="118510"/>
    <lineage>
        <taxon>Eukaryota</taxon>
        <taxon>Viridiplantae</taxon>
        <taxon>Streptophyta</taxon>
        <taxon>Embryophyta</taxon>
        <taxon>Tracheophyta</taxon>
        <taxon>Spermatophyta</taxon>
        <taxon>Magnoliopsida</taxon>
        <taxon>eudicotyledons</taxon>
        <taxon>Gunneridae</taxon>
        <taxon>Pentapetalae</taxon>
        <taxon>asterids</taxon>
        <taxon>campanulids</taxon>
        <taxon>Asterales</taxon>
        <taxon>Asteraceae</taxon>
        <taxon>Asteroideae</taxon>
        <taxon>Anthemideae</taxon>
        <taxon>Anthemidinae</taxon>
        <taxon>Tanacetum</taxon>
    </lineage>
</organism>
<proteinExistence type="predicted"/>
<name>A0A6L2L1N3_TANCI</name>
<feature type="compositionally biased region" description="Basic and acidic residues" evidence="1">
    <location>
        <begin position="343"/>
        <end position="355"/>
    </location>
</feature>
<dbReference type="EMBL" id="BKCJ010003554">
    <property type="protein sequence ID" value="GEU55793.1"/>
    <property type="molecule type" value="Genomic_DNA"/>
</dbReference>
<evidence type="ECO:0000313" key="2">
    <source>
        <dbReference type="EMBL" id="GEU55793.1"/>
    </source>
</evidence>
<feature type="compositionally biased region" description="Acidic residues" evidence="1">
    <location>
        <begin position="134"/>
        <end position="156"/>
    </location>
</feature>
<feature type="compositionally biased region" description="Polar residues" evidence="1">
    <location>
        <begin position="77"/>
        <end position="88"/>
    </location>
</feature>
<accession>A0A6L2L1N3</accession>
<reference evidence="2" key="1">
    <citation type="journal article" date="2019" name="Sci. Rep.">
        <title>Draft genome of Tanacetum cinerariifolium, the natural source of mosquito coil.</title>
        <authorList>
            <person name="Yamashiro T."/>
            <person name="Shiraishi A."/>
            <person name="Satake H."/>
            <person name="Nakayama K."/>
        </authorList>
    </citation>
    <scope>NUCLEOTIDE SEQUENCE</scope>
</reference>
<feature type="region of interest" description="Disordered" evidence="1">
    <location>
        <begin position="117"/>
        <end position="215"/>
    </location>
</feature>
<feature type="region of interest" description="Disordered" evidence="1">
    <location>
        <begin position="47"/>
        <end position="91"/>
    </location>
</feature>
<dbReference type="AlphaFoldDB" id="A0A6L2L1N3"/>
<protein>
    <submittedName>
        <fullName evidence="2">Uncharacterized protein</fullName>
    </submittedName>
</protein>
<feature type="compositionally biased region" description="Polar residues" evidence="1">
    <location>
        <begin position="117"/>
        <end position="127"/>
    </location>
</feature>
<evidence type="ECO:0000256" key="1">
    <source>
        <dbReference type="SAM" id="MobiDB-lite"/>
    </source>
</evidence>
<feature type="region of interest" description="Disordered" evidence="1">
    <location>
        <begin position="314"/>
        <end position="357"/>
    </location>
</feature>
<sequence length="522" mass="58287">MFSTIKLVSRHQNTQPFGALLPIELTNDEIKNSNAYKEYYAIATGAAPPKPKASARRTRSSSDTSITLPTAAASPRLTASTKGKQTAKASKVKSLYALSEVAMTEAQQLKLVTKRSMQQTHISQASGSGADEGTGNDDDDDKDDDGEESDDDDADQEVVRDDDKDDEEEGRNDEHEFDKDDSDEETKDVEIFDHIPQTRKNSKDEGNGAEDFSLNVGGEERHIEMEEEDELYKDVNINQGMGLQASLKVEDSHVTLTLVNPDGQQQSSSVSSQFVTSMLNPTLDRMNEAVKVAIQIQSDRLRDEAQRDNDEFHKTVNENMKKINKEQVKEQVKDEEPSAGPDRGSKRCRDGKEPKSASALMETAIKSAGSDLAKQADTRSSFNELMDTPLDFSNFLINRLKVNTLTPELLASPTYELMKESCKSLRRVEDLQLGVKSYQKKLNPTKPDSYRSDLKRKEAYTSYSNPRGFIYQNKDKRNRLLQQNLDEWQSHIRPTALLLTVLNAGNLKMEVKVPGSSCLTNS</sequence>
<gene>
    <name evidence="2" type="ORF">Tci_027771</name>
</gene>
<comment type="caution">
    <text evidence="2">The sequence shown here is derived from an EMBL/GenBank/DDBJ whole genome shotgun (WGS) entry which is preliminary data.</text>
</comment>
<feature type="compositionally biased region" description="Basic and acidic residues" evidence="1">
    <location>
        <begin position="314"/>
        <end position="336"/>
    </location>
</feature>